<reference evidence="1" key="1">
    <citation type="submission" date="2022-06" db="EMBL/GenBank/DDBJ databases">
        <title>Solitalea sp. MAHUQ-68 isolated from rhizospheric soil.</title>
        <authorList>
            <person name="Huq M.A."/>
        </authorList>
    </citation>
    <scope>NUCLEOTIDE SEQUENCE</scope>
    <source>
        <strain evidence="1">MAHUQ-68</strain>
    </source>
</reference>
<gene>
    <name evidence="1" type="ORF">NF867_04875</name>
</gene>
<keyword evidence="2" id="KW-1185">Reference proteome</keyword>
<name>A0A9X2JBP8_9SPHI</name>
<comment type="caution">
    <text evidence="1">The sequence shown here is derived from an EMBL/GenBank/DDBJ whole genome shotgun (WGS) entry which is preliminary data.</text>
</comment>
<sequence>MIEDLKKAKYYLVALALALGGYVWVNQQGIRFLGDDNESKEQRSGYTRSYYHK</sequence>
<dbReference type="EMBL" id="JAMWYS010000024">
    <property type="protein sequence ID" value="MCO4292193.1"/>
    <property type="molecule type" value="Genomic_DNA"/>
</dbReference>
<evidence type="ECO:0000313" key="1">
    <source>
        <dbReference type="EMBL" id="MCO4292193.1"/>
    </source>
</evidence>
<dbReference type="AlphaFoldDB" id="A0A9X2JBP8"/>
<proteinExistence type="predicted"/>
<dbReference type="RefSeq" id="WP_252586476.1">
    <property type="nucleotide sequence ID" value="NZ_JAMWYS010000024.1"/>
</dbReference>
<protein>
    <submittedName>
        <fullName evidence="1">Uncharacterized protein</fullName>
    </submittedName>
</protein>
<dbReference type="Proteomes" id="UP001155182">
    <property type="component" value="Unassembled WGS sequence"/>
</dbReference>
<evidence type="ECO:0000313" key="2">
    <source>
        <dbReference type="Proteomes" id="UP001155182"/>
    </source>
</evidence>
<accession>A0A9X2JBP8</accession>
<organism evidence="1 2">
    <name type="scientific">Solitalea agri</name>
    <dbReference type="NCBI Taxonomy" id="2953739"/>
    <lineage>
        <taxon>Bacteria</taxon>
        <taxon>Pseudomonadati</taxon>
        <taxon>Bacteroidota</taxon>
        <taxon>Sphingobacteriia</taxon>
        <taxon>Sphingobacteriales</taxon>
        <taxon>Sphingobacteriaceae</taxon>
        <taxon>Solitalea</taxon>
    </lineage>
</organism>